<proteinExistence type="inferred from homology"/>
<organism evidence="6 7">
    <name type="scientific">Capsicum annuum</name>
    <name type="common">Capsicum pepper</name>
    <dbReference type="NCBI Taxonomy" id="4072"/>
    <lineage>
        <taxon>Eukaryota</taxon>
        <taxon>Viridiplantae</taxon>
        <taxon>Streptophyta</taxon>
        <taxon>Embryophyta</taxon>
        <taxon>Tracheophyta</taxon>
        <taxon>Spermatophyta</taxon>
        <taxon>Magnoliopsida</taxon>
        <taxon>eudicotyledons</taxon>
        <taxon>Gunneridae</taxon>
        <taxon>Pentapetalae</taxon>
        <taxon>asterids</taxon>
        <taxon>lamiids</taxon>
        <taxon>Solanales</taxon>
        <taxon>Solanaceae</taxon>
        <taxon>Solanoideae</taxon>
        <taxon>Capsiceae</taxon>
        <taxon>Capsicum</taxon>
    </lineage>
</organism>
<comment type="caution">
    <text evidence="6">The sequence shown here is derived from an EMBL/GenBank/DDBJ whole genome shotgun (WGS) entry which is preliminary data.</text>
</comment>
<dbReference type="GO" id="GO:0031593">
    <property type="term" value="F:polyubiquitin modification-dependent protein binding"/>
    <property type="evidence" value="ECO:0000318"/>
    <property type="project" value="GO_Central"/>
</dbReference>
<dbReference type="FunFam" id="2.40.40.50:FF:000001">
    <property type="entry name" value="Ubiquitin fusion degradation protein 1 homolog"/>
    <property type="match status" value="1"/>
</dbReference>
<dbReference type="InterPro" id="IPR055417">
    <property type="entry name" value="UFD1_N1"/>
</dbReference>
<dbReference type="PANTHER" id="PTHR12555">
    <property type="entry name" value="UBIQUITIN FUSION DEGRADATON PROTEIN 1"/>
    <property type="match status" value="1"/>
</dbReference>
<feature type="compositionally biased region" description="Basic and acidic residues" evidence="3">
    <location>
        <begin position="201"/>
        <end position="210"/>
    </location>
</feature>
<evidence type="ECO:0000313" key="7">
    <source>
        <dbReference type="Proteomes" id="UP000222542"/>
    </source>
</evidence>
<feature type="domain" description="Ubiquitin fusion degradation protein UFD1 N-terminal subdomain 2" evidence="5">
    <location>
        <begin position="130"/>
        <end position="199"/>
    </location>
</feature>
<dbReference type="Gene3D" id="3.10.330.10">
    <property type="match status" value="1"/>
</dbReference>
<protein>
    <recommendedName>
        <fullName evidence="8">Ubiquitin fusion degradation protein 1 homolog</fullName>
    </recommendedName>
</protein>
<dbReference type="InterPro" id="IPR004854">
    <property type="entry name" value="Ufd1-like"/>
</dbReference>
<evidence type="ECO:0000256" key="2">
    <source>
        <dbReference type="ARBA" id="ARBA00022786"/>
    </source>
</evidence>
<evidence type="ECO:0000259" key="5">
    <source>
        <dbReference type="Pfam" id="PF24842"/>
    </source>
</evidence>
<dbReference type="EMBL" id="AYRZ02000001">
    <property type="protein sequence ID" value="PHT93533.1"/>
    <property type="molecule type" value="Genomic_DNA"/>
</dbReference>
<dbReference type="Proteomes" id="UP000222542">
    <property type="component" value="Unassembled WGS sequence"/>
</dbReference>
<dbReference type="GO" id="GO:0036503">
    <property type="term" value="P:ERAD pathway"/>
    <property type="evidence" value="ECO:0000318"/>
    <property type="project" value="GO_Central"/>
</dbReference>
<dbReference type="AlphaFoldDB" id="A0A2G3AH90"/>
<dbReference type="Gramene" id="PHT93533">
    <property type="protein sequence ID" value="PHT93533"/>
    <property type="gene ID" value="T459_01415"/>
</dbReference>
<dbReference type="Pfam" id="PF03152">
    <property type="entry name" value="UFD1_N1"/>
    <property type="match status" value="1"/>
</dbReference>
<evidence type="ECO:0000256" key="3">
    <source>
        <dbReference type="SAM" id="MobiDB-lite"/>
    </source>
</evidence>
<feature type="region of interest" description="Disordered" evidence="3">
    <location>
        <begin position="200"/>
        <end position="298"/>
    </location>
</feature>
<dbReference type="GO" id="GO:0006511">
    <property type="term" value="P:ubiquitin-dependent protein catabolic process"/>
    <property type="evidence" value="ECO:0007669"/>
    <property type="project" value="InterPro"/>
</dbReference>
<sequence length="403" mass="45241">MLKRCIPWKEITDSSQERERDRFFDGYGCHGRSFEQTYRCYPASFIDKPQIENGDKIIIPPSALDRLASLHIDYPMLFELRNTSTERVSHCGVLEFIAEEGMIYMPYWMMENLFLQEGDIVTVKNVTLPKGKYVKLQPHTKDFLDISNPKAILEMTLRNFSCLTTGDSIMVSYNNKKYYIDIVEGWPWLSDCEVDFAPPLDYKEPERDAPSRPSKAPAEVQEVATEVEPKFNPFTGGARRLDGKSLKQQPPPSSSSVSSDKQADVTNGGKKFGAAPSSQTSSRQSQGKLVFGSNANRAPGKQKVHQQCLALNNKVMVQRVILLKDFNSTQRIRFNFKVTDIVVFGEPEPPLDGLEFSHYRVSMGEVLVEAQYPASCVVSENPTQTSMSRVSLGGTIGVKLNGP</sequence>
<dbReference type="InterPro" id="IPR055418">
    <property type="entry name" value="UFD1_N2"/>
</dbReference>
<dbReference type="GO" id="GO:0034098">
    <property type="term" value="C:VCP-NPL4-UFD1 AAA ATPase complex"/>
    <property type="evidence" value="ECO:0000318"/>
    <property type="project" value="GO_Central"/>
</dbReference>
<evidence type="ECO:0000259" key="4">
    <source>
        <dbReference type="Pfam" id="PF03152"/>
    </source>
</evidence>
<dbReference type="InterPro" id="IPR042299">
    <property type="entry name" value="Ufd1-like_Nn"/>
</dbReference>
<feature type="domain" description="Ubiquitin fusion degradation protein UFD1 N-terminal subdomain 1" evidence="4">
    <location>
        <begin position="34"/>
        <end position="129"/>
    </location>
</feature>
<feature type="compositionally biased region" description="Polar residues" evidence="3">
    <location>
        <begin position="276"/>
        <end position="287"/>
    </location>
</feature>
<accession>A0A2G3AH90</accession>
<dbReference type="PANTHER" id="PTHR12555:SF13">
    <property type="entry name" value="UBIQUITIN RECOGNITION FACTOR IN ER-ASSOCIATED DEGRADATION PROTEIN 1"/>
    <property type="match status" value="1"/>
</dbReference>
<gene>
    <name evidence="6" type="ORF">T459_01415</name>
</gene>
<evidence type="ECO:0000256" key="1">
    <source>
        <dbReference type="ARBA" id="ARBA00006043"/>
    </source>
</evidence>
<dbReference type="STRING" id="4072.A0A2G3AH90"/>
<evidence type="ECO:0000313" key="6">
    <source>
        <dbReference type="EMBL" id="PHT93533.1"/>
    </source>
</evidence>
<comment type="similarity">
    <text evidence="1">Belongs to the UFD1 family.</text>
</comment>
<dbReference type="OMA" id="YKEHSEQ"/>
<name>A0A2G3AH90_CAPAN</name>
<reference evidence="6 7" key="1">
    <citation type="journal article" date="2014" name="Nat. Genet.">
        <title>Genome sequence of the hot pepper provides insights into the evolution of pungency in Capsicum species.</title>
        <authorList>
            <person name="Kim S."/>
            <person name="Park M."/>
            <person name="Yeom S.I."/>
            <person name="Kim Y.M."/>
            <person name="Lee J.M."/>
            <person name="Lee H.A."/>
            <person name="Seo E."/>
            <person name="Choi J."/>
            <person name="Cheong K."/>
            <person name="Kim K.T."/>
            <person name="Jung K."/>
            <person name="Lee G.W."/>
            <person name="Oh S.K."/>
            <person name="Bae C."/>
            <person name="Kim S.B."/>
            <person name="Lee H.Y."/>
            <person name="Kim S.Y."/>
            <person name="Kim M.S."/>
            <person name="Kang B.C."/>
            <person name="Jo Y.D."/>
            <person name="Yang H.B."/>
            <person name="Jeong H.J."/>
            <person name="Kang W.H."/>
            <person name="Kwon J.K."/>
            <person name="Shin C."/>
            <person name="Lim J.Y."/>
            <person name="Park J.H."/>
            <person name="Huh J.H."/>
            <person name="Kim J.S."/>
            <person name="Kim B.D."/>
            <person name="Cohen O."/>
            <person name="Paran I."/>
            <person name="Suh M.C."/>
            <person name="Lee S.B."/>
            <person name="Kim Y.K."/>
            <person name="Shin Y."/>
            <person name="Noh S.J."/>
            <person name="Park J."/>
            <person name="Seo Y.S."/>
            <person name="Kwon S.Y."/>
            <person name="Kim H.A."/>
            <person name="Park J.M."/>
            <person name="Kim H.J."/>
            <person name="Choi S.B."/>
            <person name="Bosland P.W."/>
            <person name="Reeves G."/>
            <person name="Jo S.H."/>
            <person name="Lee B.W."/>
            <person name="Cho H.T."/>
            <person name="Choi H.S."/>
            <person name="Lee M.S."/>
            <person name="Yu Y."/>
            <person name="Do Choi Y."/>
            <person name="Park B.S."/>
            <person name="van Deynze A."/>
            <person name="Ashrafi H."/>
            <person name="Hill T."/>
            <person name="Kim W.T."/>
            <person name="Pai H.S."/>
            <person name="Ahn H.K."/>
            <person name="Yeam I."/>
            <person name="Giovannoni J.J."/>
            <person name="Rose J.K."/>
            <person name="Sorensen I."/>
            <person name="Lee S.J."/>
            <person name="Kim R.W."/>
            <person name="Choi I.Y."/>
            <person name="Choi B.S."/>
            <person name="Lim J.S."/>
            <person name="Lee Y.H."/>
            <person name="Choi D."/>
        </authorList>
    </citation>
    <scope>NUCLEOTIDE SEQUENCE [LARGE SCALE GENOMIC DNA]</scope>
    <source>
        <strain evidence="7">cv. CM334</strain>
    </source>
</reference>
<dbReference type="Gene3D" id="2.40.40.50">
    <property type="entry name" value="Ubiquitin fusion degradation protein UFD1, N-terminal domain"/>
    <property type="match status" value="1"/>
</dbReference>
<keyword evidence="7" id="KW-1185">Reference proteome</keyword>
<evidence type="ECO:0008006" key="8">
    <source>
        <dbReference type="Google" id="ProtNLM"/>
    </source>
</evidence>
<reference evidence="6 7" key="2">
    <citation type="journal article" date="2017" name="Genome Biol.">
        <title>New reference genome sequences of hot pepper reveal the massive evolution of plant disease-resistance genes by retroduplication.</title>
        <authorList>
            <person name="Kim S."/>
            <person name="Park J."/>
            <person name="Yeom S.I."/>
            <person name="Kim Y.M."/>
            <person name="Seo E."/>
            <person name="Kim K.T."/>
            <person name="Kim M.S."/>
            <person name="Lee J.M."/>
            <person name="Cheong K."/>
            <person name="Shin H.S."/>
            <person name="Kim S.B."/>
            <person name="Han K."/>
            <person name="Lee J."/>
            <person name="Park M."/>
            <person name="Lee H.A."/>
            <person name="Lee H.Y."/>
            <person name="Lee Y."/>
            <person name="Oh S."/>
            <person name="Lee J.H."/>
            <person name="Choi E."/>
            <person name="Choi E."/>
            <person name="Lee S.E."/>
            <person name="Jeon J."/>
            <person name="Kim H."/>
            <person name="Choi G."/>
            <person name="Song H."/>
            <person name="Lee J."/>
            <person name="Lee S.C."/>
            <person name="Kwon J.K."/>
            <person name="Lee H.Y."/>
            <person name="Koo N."/>
            <person name="Hong Y."/>
            <person name="Kim R.W."/>
            <person name="Kang W.H."/>
            <person name="Huh J.H."/>
            <person name="Kang B.C."/>
            <person name="Yang T.J."/>
            <person name="Lee Y.H."/>
            <person name="Bennetzen J.L."/>
            <person name="Choi D."/>
        </authorList>
    </citation>
    <scope>NUCLEOTIDE SEQUENCE [LARGE SCALE GENOMIC DNA]</scope>
    <source>
        <strain evidence="7">cv. CM334</strain>
    </source>
</reference>
<keyword evidence="2" id="KW-0833">Ubl conjugation pathway</keyword>
<dbReference type="Pfam" id="PF24842">
    <property type="entry name" value="UFD1_N2"/>
    <property type="match status" value="1"/>
</dbReference>